<dbReference type="InterPro" id="IPR016171">
    <property type="entry name" value="Vanillyl_alc_oxidase_C-sub2"/>
</dbReference>
<dbReference type="PROSITE" id="PS51387">
    <property type="entry name" value="FAD_PCMH"/>
    <property type="match status" value="1"/>
</dbReference>
<dbReference type="Gene3D" id="1.10.45.10">
    <property type="entry name" value="Vanillyl-alcohol Oxidase, Chain A, domain 4"/>
    <property type="match status" value="1"/>
</dbReference>
<name>A0A6J7H9I7_9ZZZZ</name>
<keyword evidence="4" id="KW-0274">FAD</keyword>
<dbReference type="AlphaFoldDB" id="A0A6J7H9I7"/>
<dbReference type="Pfam" id="PF02913">
    <property type="entry name" value="FAD-oxidase_C"/>
    <property type="match status" value="1"/>
</dbReference>
<sequence length="447" mass="45896">MRADLARIVGERHVLPGDDPRYTADATVFSGVEGRADAVVLPASVDEVAAVVRWCAARGIPVIPRGGGTGWAGGAVPLGSGVVIALERLTAVRSFDPLQWRMEVEAGVTTATVRRLAREHGLCFPPDPGAAEESQIGGNVATNAGGPHCFKYGVTGAWVTGVEAVLATGEIVRVGGPVRKDVAGYDLAALLTGSEGTLGIITAVWLRLIPAPAGSWPVAAWYPDAAAGAEAVLRCMAAGPVPAVLEYLDGATLALVGGGFPGPRVAEAGFLLIAESDTGSADRDLLAQALAEGALTAPCVPQDPAALWRWRDGVSSVVASARGGKLAEDVAVPVERLAEAVDETVRIGARHGLEACSWGHAGDGNLHANLLLDRHDEDAVLRARAAADDVLEMAVRLGGTITGEHGVGLLKNGRLSRQWGPGAVGAHRAIKAALDPANLMNPGKKLA</sequence>
<dbReference type="EMBL" id="CAFBMX010000001">
    <property type="protein sequence ID" value="CAB4916274.1"/>
    <property type="molecule type" value="Genomic_DNA"/>
</dbReference>
<reference evidence="7" key="1">
    <citation type="submission" date="2020-05" db="EMBL/GenBank/DDBJ databases">
        <authorList>
            <person name="Chiriac C."/>
            <person name="Salcher M."/>
            <person name="Ghai R."/>
            <person name="Kavagutti S V."/>
        </authorList>
    </citation>
    <scope>NUCLEOTIDE SEQUENCE</scope>
</reference>
<dbReference type="InterPro" id="IPR016166">
    <property type="entry name" value="FAD-bd_PCMH"/>
</dbReference>
<dbReference type="Pfam" id="PF01565">
    <property type="entry name" value="FAD_binding_4"/>
    <property type="match status" value="1"/>
</dbReference>
<gene>
    <name evidence="7" type="ORF">UFOPK3674_00260</name>
</gene>
<dbReference type="SUPFAM" id="SSF56176">
    <property type="entry name" value="FAD-binding/transporter-associated domain-like"/>
    <property type="match status" value="1"/>
</dbReference>
<dbReference type="InterPro" id="IPR051914">
    <property type="entry name" value="FAD-linked_OxidoTrans_Type4"/>
</dbReference>
<dbReference type="GO" id="GO:0016491">
    <property type="term" value="F:oxidoreductase activity"/>
    <property type="evidence" value="ECO:0007669"/>
    <property type="project" value="UniProtKB-KW"/>
</dbReference>
<evidence type="ECO:0000256" key="4">
    <source>
        <dbReference type="ARBA" id="ARBA00022827"/>
    </source>
</evidence>
<keyword evidence="5" id="KW-0560">Oxidoreductase</keyword>
<dbReference type="GO" id="GO:0071949">
    <property type="term" value="F:FAD binding"/>
    <property type="evidence" value="ECO:0007669"/>
    <property type="project" value="InterPro"/>
</dbReference>
<dbReference type="InterPro" id="IPR016169">
    <property type="entry name" value="FAD-bd_PCMH_sub2"/>
</dbReference>
<evidence type="ECO:0000313" key="7">
    <source>
        <dbReference type="EMBL" id="CAB4916274.1"/>
    </source>
</evidence>
<evidence type="ECO:0000259" key="6">
    <source>
        <dbReference type="PROSITE" id="PS51387"/>
    </source>
</evidence>
<dbReference type="FunFam" id="3.30.70.2740:FF:000001">
    <property type="entry name" value="D-lactate dehydrogenase mitochondrial"/>
    <property type="match status" value="1"/>
</dbReference>
<evidence type="ECO:0000256" key="1">
    <source>
        <dbReference type="ARBA" id="ARBA00001974"/>
    </source>
</evidence>
<dbReference type="InterPro" id="IPR036318">
    <property type="entry name" value="FAD-bd_PCMH-like_sf"/>
</dbReference>
<comment type="similarity">
    <text evidence="2">Belongs to the FAD-binding oxidoreductase/transferase type 4 family.</text>
</comment>
<dbReference type="Gene3D" id="3.30.70.2740">
    <property type="match status" value="1"/>
</dbReference>
<dbReference type="InterPro" id="IPR004113">
    <property type="entry name" value="FAD-bd_oxidored_4_C"/>
</dbReference>
<feature type="domain" description="FAD-binding PCMH-type" evidence="6">
    <location>
        <begin position="32"/>
        <end position="211"/>
    </location>
</feature>
<dbReference type="InterPro" id="IPR016164">
    <property type="entry name" value="FAD-linked_Oxase-like_C"/>
</dbReference>
<evidence type="ECO:0000256" key="2">
    <source>
        <dbReference type="ARBA" id="ARBA00008000"/>
    </source>
</evidence>
<dbReference type="PANTHER" id="PTHR42934:SF2">
    <property type="entry name" value="GLYCOLATE OXIDASE SUBUNIT GLCD"/>
    <property type="match status" value="1"/>
</dbReference>
<dbReference type="SUPFAM" id="SSF55103">
    <property type="entry name" value="FAD-linked oxidases, C-terminal domain"/>
    <property type="match status" value="1"/>
</dbReference>
<evidence type="ECO:0000256" key="3">
    <source>
        <dbReference type="ARBA" id="ARBA00022630"/>
    </source>
</evidence>
<dbReference type="Gene3D" id="3.30.465.10">
    <property type="match status" value="1"/>
</dbReference>
<organism evidence="7">
    <name type="scientific">freshwater metagenome</name>
    <dbReference type="NCBI Taxonomy" id="449393"/>
    <lineage>
        <taxon>unclassified sequences</taxon>
        <taxon>metagenomes</taxon>
        <taxon>ecological metagenomes</taxon>
    </lineage>
</organism>
<dbReference type="FunFam" id="1.10.45.10:FF:000001">
    <property type="entry name" value="D-lactate dehydrogenase mitochondrial"/>
    <property type="match status" value="1"/>
</dbReference>
<dbReference type="PANTHER" id="PTHR42934">
    <property type="entry name" value="GLYCOLATE OXIDASE SUBUNIT GLCD"/>
    <property type="match status" value="1"/>
</dbReference>
<comment type="cofactor">
    <cofactor evidence="1">
        <name>FAD</name>
        <dbReference type="ChEBI" id="CHEBI:57692"/>
    </cofactor>
</comment>
<proteinExistence type="inferred from homology"/>
<dbReference type="InterPro" id="IPR006094">
    <property type="entry name" value="Oxid_FAD_bind_N"/>
</dbReference>
<protein>
    <submittedName>
        <fullName evidence="7">Unannotated protein</fullName>
    </submittedName>
</protein>
<evidence type="ECO:0000256" key="5">
    <source>
        <dbReference type="ARBA" id="ARBA00023002"/>
    </source>
</evidence>
<keyword evidence="3" id="KW-0285">Flavoprotein</keyword>
<accession>A0A6J7H9I7</accession>